<dbReference type="PANTHER" id="PTHR43463:SF1">
    <property type="entry name" value="NICOTINATE-NUCLEOTIDE--DIMETHYLBENZIMIDAZOLE PHOSPHORIBOSYLTRANSFERASE"/>
    <property type="match status" value="1"/>
</dbReference>
<comment type="function">
    <text evidence="10">Catalyzes the synthesis of alpha-ribazole-5'-phosphate from nicotinate mononucleotide (NAMN) and 5,6-dimethylbenzimidazole (DMB).</text>
</comment>
<dbReference type="OrthoDB" id="9781491at2"/>
<dbReference type="InterPro" id="IPR036087">
    <property type="entry name" value="Nict_dMeBzImd_PRibTrfase_sf"/>
</dbReference>
<dbReference type="PANTHER" id="PTHR43463">
    <property type="entry name" value="NICOTINATE-NUCLEOTIDE--DIMETHYLBENZIMIDAZOLE PHOSPHORIBOSYLTRANSFERASE"/>
    <property type="match status" value="1"/>
</dbReference>
<dbReference type="GO" id="GO:0009236">
    <property type="term" value="P:cobalamin biosynthetic process"/>
    <property type="evidence" value="ECO:0007669"/>
    <property type="project" value="UniProtKB-UniRule"/>
</dbReference>
<dbReference type="Gene3D" id="3.40.50.10210">
    <property type="match status" value="1"/>
</dbReference>
<sequence length="352" mass="36025">MLQSTIAQIRPLDRAYFAQAQAHLDSQTKPKGSLGVLEQVACRLVAMAGGEAPRVDPARIYTCAGDHGVAAQGVSLFPQEVTRQMVANFVMNGAAINVLTRTAGVDLKVVDAGCLGGKFPDHPALVQCKVAPGTKDLSTEAAMSREECVRALENGIALAKAAHAEGIVTLGSGEMGIANTTPATALFCAYLNLAPAAITGPGTGLGADGVRHKIAVIEKALALHEPTIAKADPLDILACLGGFEIATLAGMILGGASLGMPLVIDGFISSSAYVAARAICPLVAEYAFFSHASAEPGFAAVMNRLDATPLLHLGLRLGEGTGAAMAIFILRSAANLYTDMATFSAAGVNSGE</sequence>
<evidence type="ECO:0000313" key="12">
    <source>
        <dbReference type="Proteomes" id="UP000002216"/>
    </source>
</evidence>
<dbReference type="NCBIfam" id="TIGR03160">
    <property type="entry name" value="cobT_DBIPRT"/>
    <property type="match status" value="1"/>
</dbReference>
<dbReference type="FunFam" id="3.40.50.10210:FF:000001">
    <property type="entry name" value="Nicotinate-nucleotide--dimethylbenzimidazole phosphoribosyltransferase"/>
    <property type="match status" value="1"/>
</dbReference>
<keyword evidence="5 10" id="KW-0169">Cobalamin biosynthesis</keyword>
<dbReference type="Pfam" id="PF02277">
    <property type="entry name" value="DBI_PRT"/>
    <property type="match status" value="1"/>
</dbReference>
<name>C7LWF8_DESBD</name>
<evidence type="ECO:0000256" key="9">
    <source>
        <dbReference type="ARBA" id="ARBA00047340"/>
    </source>
</evidence>
<comment type="similarity">
    <text evidence="2 10">Belongs to the CobT family.</text>
</comment>
<dbReference type="CDD" id="cd02439">
    <property type="entry name" value="DMB-PRT_CobT"/>
    <property type="match status" value="1"/>
</dbReference>
<keyword evidence="7 10" id="KW-0808">Transferase</keyword>
<feature type="active site" description="Proton acceptor" evidence="10">
    <location>
        <position position="319"/>
    </location>
</feature>
<evidence type="ECO:0000256" key="10">
    <source>
        <dbReference type="HAMAP-Rule" id="MF_00230"/>
    </source>
</evidence>
<comment type="catalytic activity">
    <reaction evidence="9 10">
        <text>5,6-dimethylbenzimidazole + nicotinate beta-D-ribonucleotide = alpha-ribazole 5'-phosphate + nicotinate + H(+)</text>
        <dbReference type="Rhea" id="RHEA:11196"/>
        <dbReference type="ChEBI" id="CHEBI:15378"/>
        <dbReference type="ChEBI" id="CHEBI:15890"/>
        <dbReference type="ChEBI" id="CHEBI:32544"/>
        <dbReference type="ChEBI" id="CHEBI:57502"/>
        <dbReference type="ChEBI" id="CHEBI:57918"/>
        <dbReference type="EC" id="2.4.2.21"/>
    </reaction>
</comment>
<dbReference type="InterPro" id="IPR023195">
    <property type="entry name" value="Nict_dMeBzImd_PRibTrfase_N"/>
</dbReference>
<dbReference type="HOGENOM" id="CLU_002982_0_0_7"/>
<dbReference type="AlphaFoldDB" id="C7LWF8"/>
<dbReference type="Gene3D" id="1.10.1610.10">
    <property type="match status" value="1"/>
</dbReference>
<evidence type="ECO:0000256" key="2">
    <source>
        <dbReference type="ARBA" id="ARBA00007110"/>
    </source>
</evidence>
<evidence type="ECO:0000256" key="4">
    <source>
        <dbReference type="ARBA" id="ARBA00015486"/>
    </source>
</evidence>
<gene>
    <name evidence="10" type="primary">cobT</name>
    <name evidence="11" type="ordered locus">Dbac_0526</name>
</gene>
<evidence type="ECO:0000256" key="6">
    <source>
        <dbReference type="ARBA" id="ARBA00022676"/>
    </source>
</evidence>
<dbReference type="EC" id="2.4.2.21" evidence="3 10"/>
<dbReference type="EMBL" id="CP001629">
    <property type="protein sequence ID" value="ACU88650.1"/>
    <property type="molecule type" value="Genomic_DNA"/>
</dbReference>
<dbReference type="NCBIfam" id="NF000996">
    <property type="entry name" value="PRK00105.1"/>
    <property type="match status" value="1"/>
</dbReference>
<dbReference type="Proteomes" id="UP000002216">
    <property type="component" value="Chromosome"/>
</dbReference>
<evidence type="ECO:0000256" key="1">
    <source>
        <dbReference type="ARBA" id="ARBA00005049"/>
    </source>
</evidence>
<dbReference type="KEGG" id="dba:Dbac_0526"/>
<evidence type="ECO:0000256" key="8">
    <source>
        <dbReference type="ARBA" id="ARBA00030686"/>
    </source>
</evidence>
<dbReference type="STRING" id="525897.Dbac_0526"/>
<keyword evidence="6 10" id="KW-0328">Glycosyltransferase</keyword>
<evidence type="ECO:0000256" key="7">
    <source>
        <dbReference type="ARBA" id="ARBA00022679"/>
    </source>
</evidence>
<keyword evidence="12" id="KW-1185">Reference proteome</keyword>
<dbReference type="RefSeq" id="WP_012805733.1">
    <property type="nucleotide sequence ID" value="NC_013173.1"/>
</dbReference>
<dbReference type="GO" id="GO:0008939">
    <property type="term" value="F:nicotinate-nucleotide-dimethylbenzimidazole phosphoribosyltransferase activity"/>
    <property type="evidence" value="ECO:0007669"/>
    <property type="project" value="UniProtKB-UniRule"/>
</dbReference>
<dbReference type="UniPathway" id="UPA00061">
    <property type="reaction ID" value="UER00516"/>
</dbReference>
<evidence type="ECO:0000256" key="5">
    <source>
        <dbReference type="ARBA" id="ARBA00022573"/>
    </source>
</evidence>
<comment type="pathway">
    <text evidence="1 10">Nucleoside biosynthesis; alpha-ribazole biosynthesis; alpha-ribazole from 5,6-dimethylbenzimidazole: step 1/2.</text>
</comment>
<dbReference type="SUPFAM" id="SSF52733">
    <property type="entry name" value="Nicotinate mononucleotide:5,6-dimethylbenzimidazole phosphoribosyltransferase (CobT)"/>
    <property type="match status" value="1"/>
</dbReference>
<accession>C7LWF8</accession>
<reference evidence="11 12" key="1">
    <citation type="journal article" date="2009" name="Stand. Genomic Sci.">
        <title>Complete genome sequence of Desulfomicrobium baculatum type strain (X).</title>
        <authorList>
            <person name="Copeland A."/>
            <person name="Spring S."/>
            <person name="Goker M."/>
            <person name="Schneider S."/>
            <person name="Lapidus A."/>
            <person name="Del Rio T.G."/>
            <person name="Tice H."/>
            <person name="Cheng J.F."/>
            <person name="Chen F."/>
            <person name="Nolan M."/>
            <person name="Bruce D."/>
            <person name="Goodwin L."/>
            <person name="Pitluck S."/>
            <person name="Ivanova N."/>
            <person name="Mavrommatis K."/>
            <person name="Ovchinnikova G."/>
            <person name="Pati A."/>
            <person name="Chen A."/>
            <person name="Palaniappan K."/>
            <person name="Land M."/>
            <person name="Hauser L."/>
            <person name="Chang Y.J."/>
            <person name="Jeffries C.C."/>
            <person name="Meincke L."/>
            <person name="Sims D."/>
            <person name="Brettin T."/>
            <person name="Detter J.C."/>
            <person name="Han C."/>
            <person name="Chain P."/>
            <person name="Bristow J."/>
            <person name="Eisen J.A."/>
            <person name="Markowitz V."/>
            <person name="Hugenholtz P."/>
            <person name="Kyrpides N.C."/>
            <person name="Klenk H.P."/>
            <person name="Lucas S."/>
        </authorList>
    </citation>
    <scope>NUCLEOTIDE SEQUENCE [LARGE SCALE GENOMIC DNA]</scope>
    <source>
        <strain evidence="12">DSM 4028 / VKM B-1378 / X</strain>
    </source>
</reference>
<proteinExistence type="inferred from homology"/>
<organism evidence="11 12">
    <name type="scientific">Desulfomicrobium baculatum (strain DSM 4028 / VKM B-1378 / X)</name>
    <name type="common">Desulfovibrio baculatus</name>
    <dbReference type="NCBI Taxonomy" id="525897"/>
    <lineage>
        <taxon>Bacteria</taxon>
        <taxon>Pseudomonadati</taxon>
        <taxon>Thermodesulfobacteriota</taxon>
        <taxon>Desulfovibrionia</taxon>
        <taxon>Desulfovibrionales</taxon>
        <taxon>Desulfomicrobiaceae</taxon>
        <taxon>Desulfomicrobium</taxon>
    </lineage>
</organism>
<dbReference type="HAMAP" id="MF_00230">
    <property type="entry name" value="CobT"/>
    <property type="match status" value="1"/>
</dbReference>
<dbReference type="InterPro" id="IPR017846">
    <property type="entry name" value="Nict_dMeBzImd_PRibTrfase_bact"/>
</dbReference>
<evidence type="ECO:0000313" key="11">
    <source>
        <dbReference type="EMBL" id="ACU88650.1"/>
    </source>
</evidence>
<dbReference type="InterPro" id="IPR003200">
    <property type="entry name" value="Nict_dMeBzImd_PRibTrfase"/>
</dbReference>
<protein>
    <recommendedName>
        <fullName evidence="4 10">Nicotinate-nucleotide--dimethylbenzimidazole phosphoribosyltransferase</fullName>
        <shortName evidence="10">NN:DBI PRT</shortName>
        <ecNumber evidence="3 10">2.4.2.21</ecNumber>
    </recommendedName>
    <alternativeName>
        <fullName evidence="8 10">N(1)-alpha-phosphoribosyltransferase</fullName>
    </alternativeName>
</protein>
<evidence type="ECO:0000256" key="3">
    <source>
        <dbReference type="ARBA" id="ARBA00011991"/>
    </source>
</evidence>
<dbReference type="eggNOG" id="COG2038">
    <property type="taxonomic scope" value="Bacteria"/>
</dbReference>